<dbReference type="EMBL" id="FNFV01000002">
    <property type="protein sequence ID" value="SDK27912.1"/>
    <property type="molecule type" value="Genomic_DNA"/>
</dbReference>
<keyword evidence="5" id="KW-1185">Reference proteome</keyword>
<accession>A0A1G9AKP9</accession>
<dbReference type="PANTHER" id="PTHR34295:SF1">
    <property type="entry name" value="BIOTIN TRANSPORTER BIOY"/>
    <property type="match status" value="1"/>
</dbReference>
<comment type="similarity">
    <text evidence="1 2">Belongs to the BioY family.</text>
</comment>
<keyword evidence="2" id="KW-0813">Transport</keyword>
<feature type="transmembrane region" description="Helical" evidence="3">
    <location>
        <begin position="122"/>
        <end position="142"/>
    </location>
</feature>
<feature type="transmembrane region" description="Helical" evidence="3">
    <location>
        <begin position="20"/>
        <end position="43"/>
    </location>
</feature>
<reference evidence="5" key="1">
    <citation type="submission" date="2016-10" db="EMBL/GenBank/DDBJ databases">
        <authorList>
            <person name="Varghese N."/>
            <person name="Submissions S."/>
        </authorList>
    </citation>
    <scope>NUCLEOTIDE SEQUENCE [LARGE SCALE GENOMIC DNA]</scope>
    <source>
        <strain evidence="5">CGMCC 1.10789</strain>
    </source>
</reference>
<dbReference type="InterPro" id="IPR003784">
    <property type="entry name" value="BioY"/>
</dbReference>
<protein>
    <recommendedName>
        <fullName evidence="2">Biotin transporter</fullName>
    </recommendedName>
</protein>
<dbReference type="Gene3D" id="1.10.1760.20">
    <property type="match status" value="1"/>
</dbReference>
<evidence type="ECO:0000256" key="3">
    <source>
        <dbReference type="SAM" id="Phobius"/>
    </source>
</evidence>
<sequence length="201" mass="20641">MVQNTGTVTLAANRTLAQKALMVIAGSAFIALAAQITVPFYPVPMTLQTLAVLLVGFTYGSRLGAATLLAYLAEGATGLPVFAGGANGAAFFGPTAGFLVGFVPMAWLAGLASERGLARRPLALALAGIAISAALYIPGLAWPMAIAKAFGIEAGWIGRSFTDFYWVHFVKPFLIGDTVKAVLAALIASGALTALARRRAG</sequence>
<keyword evidence="2 3" id="KW-0472">Membrane</keyword>
<name>A0A1G9AKP9_9RHOB</name>
<evidence type="ECO:0000313" key="4">
    <source>
        <dbReference type="EMBL" id="SDK27912.1"/>
    </source>
</evidence>
<evidence type="ECO:0000256" key="1">
    <source>
        <dbReference type="ARBA" id="ARBA00010692"/>
    </source>
</evidence>
<dbReference type="Proteomes" id="UP000199328">
    <property type="component" value="Unassembled WGS sequence"/>
</dbReference>
<dbReference type="STRING" id="990712.SAMN05216257_102183"/>
<dbReference type="RefSeq" id="WP_092498768.1">
    <property type="nucleotide sequence ID" value="NZ_FNFV01000002.1"/>
</dbReference>
<keyword evidence="3" id="KW-0812">Transmembrane</keyword>
<dbReference type="PANTHER" id="PTHR34295">
    <property type="entry name" value="BIOTIN TRANSPORTER BIOY"/>
    <property type="match status" value="1"/>
</dbReference>
<dbReference type="PIRSF" id="PIRSF016661">
    <property type="entry name" value="BioY"/>
    <property type="match status" value="1"/>
</dbReference>
<dbReference type="GO" id="GO:0005886">
    <property type="term" value="C:plasma membrane"/>
    <property type="evidence" value="ECO:0007669"/>
    <property type="project" value="UniProtKB-SubCell"/>
</dbReference>
<dbReference type="AlphaFoldDB" id="A0A1G9AKP9"/>
<keyword evidence="3" id="KW-1133">Transmembrane helix</keyword>
<gene>
    <name evidence="4" type="ORF">SAMN05216257_102183</name>
</gene>
<dbReference type="OrthoDB" id="9803495at2"/>
<feature type="transmembrane region" description="Helical" evidence="3">
    <location>
        <begin position="91"/>
        <end position="110"/>
    </location>
</feature>
<dbReference type="GO" id="GO:0015225">
    <property type="term" value="F:biotin transmembrane transporter activity"/>
    <property type="evidence" value="ECO:0007669"/>
    <property type="project" value="UniProtKB-UniRule"/>
</dbReference>
<keyword evidence="2" id="KW-1003">Cell membrane</keyword>
<organism evidence="4 5">
    <name type="scientific">Meinhardsimonia xiamenensis</name>
    <dbReference type="NCBI Taxonomy" id="990712"/>
    <lineage>
        <taxon>Bacteria</taxon>
        <taxon>Pseudomonadati</taxon>
        <taxon>Pseudomonadota</taxon>
        <taxon>Alphaproteobacteria</taxon>
        <taxon>Rhodobacterales</taxon>
        <taxon>Paracoccaceae</taxon>
        <taxon>Meinhardsimonia</taxon>
    </lineage>
</organism>
<comment type="subcellular location">
    <subcellularLocation>
        <location evidence="2">Cell membrane</location>
        <topology evidence="2">Multi-pass membrane protein</topology>
    </subcellularLocation>
</comment>
<evidence type="ECO:0000313" key="5">
    <source>
        <dbReference type="Proteomes" id="UP000199328"/>
    </source>
</evidence>
<evidence type="ECO:0000256" key="2">
    <source>
        <dbReference type="PIRNR" id="PIRNR016661"/>
    </source>
</evidence>
<proteinExistence type="inferred from homology"/>
<feature type="transmembrane region" description="Helical" evidence="3">
    <location>
        <begin position="173"/>
        <end position="196"/>
    </location>
</feature>
<dbReference type="Pfam" id="PF02632">
    <property type="entry name" value="BioY"/>
    <property type="match status" value="1"/>
</dbReference>